<proteinExistence type="predicted"/>
<feature type="non-terminal residue" evidence="1">
    <location>
        <position position="75"/>
    </location>
</feature>
<protein>
    <submittedName>
        <fullName evidence="1">Uncharacterized protein</fullName>
    </submittedName>
</protein>
<reference evidence="1" key="1">
    <citation type="journal article" date="2023" name="Mol. Phylogenet. Evol.">
        <title>Genome-scale phylogeny and comparative genomics of the fungal order Sordariales.</title>
        <authorList>
            <person name="Hensen N."/>
            <person name="Bonometti L."/>
            <person name="Westerberg I."/>
            <person name="Brannstrom I.O."/>
            <person name="Guillou S."/>
            <person name="Cros-Aarteil S."/>
            <person name="Calhoun S."/>
            <person name="Haridas S."/>
            <person name="Kuo A."/>
            <person name="Mondo S."/>
            <person name="Pangilinan J."/>
            <person name="Riley R."/>
            <person name="LaButti K."/>
            <person name="Andreopoulos B."/>
            <person name="Lipzen A."/>
            <person name="Chen C."/>
            <person name="Yan M."/>
            <person name="Daum C."/>
            <person name="Ng V."/>
            <person name="Clum A."/>
            <person name="Steindorff A."/>
            <person name="Ohm R.A."/>
            <person name="Martin F."/>
            <person name="Silar P."/>
            <person name="Natvig D.O."/>
            <person name="Lalanne C."/>
            <person name="Gautier V."/>
            <person name="Ament-Velasquez S.L."/>
            <person name="Kruys A."/>
            <person name="Hutchinson M.I."/>
            <person name="Powell A.J."/>
            <person name="Barry K."/>
            <person name="Miller A.N."/>
            <person name="Grigoriev I.V."/>
            <person name="Debuchy R."/>
            <person name="Gladieux P."/>
            <person name="Hiltunen Thoren M."/>
            <person name="Johannesson H."/>
        </authorList>
    </citation>
    <scope>NUCLEOTIDE SEQUENCE</scope>
    <source>
        <strain evidence="1">CBS 123565</strain>
    </source>
</reference>
<accession>A0AAN6UM82</accession>
<comment type="caution">
    <text evidence="1">The sequence shown here is derived from an EMBL/GenBank/DDBJ whole genome shotgun (WGS) entry which is preliminary data.</text>
</comment>
<evidence type="ECO:0000313" key="2">
    <source>
        <dbReference type="Proteomes" id="UP001304895"/>
    </source>
</evidence>
<reference evidence="1" key="2">
    <citation type="submission" date="2023-05" db="EMBL/GenBank/DDBJ databases">
        <authorList>
            <consortium name="Lawrence Berkeley National Laboratory"/>
            <person name="Steindorff A."/>
            <person name="Hensen N."/>
            <person name="Bonometti L."/>
            <person name="Westerberg I."/>
            <person name="Brannstrom I.O."/>
            <person name="Guillou S."/>
            <person name="Cros-Aarteil S."/>
            <person name="Calhoun S."/>
            <person name="Haridas S."/>
            <person name="Kuo A."/>
            <person name="Mondo S."/>
            <person name="Pangilinan J."/>
            <person name="Riley R."/>
            <person name="Labutti K."/>
            <person name="Andreopoulos B."/>
            <person name="Lipzen A."/>
            <person name="Chen C."/>
            <person name="Yanf M."/>
            <person name="Daum C."/>
            <person name="Ng V."/>
            <person name="Clum A."/>
            <person name="Ohm R."/>
            <person name="Martin F."/>
            <person name="Silar P."/>
            <person name="Natvig D."/>
            <person name="Lalanne C."/>
            <person name="Gautier V."/>
            <person name="Ament-Velasquez S.L."/>
            <person name="Kruys A."/>
            <person name="Hutchinson M.I."/>
            <person name="Powell A.J."/>
            <person name="Barry K."/>
            <person name="Miller A.N."/>
            <person name="Grigoriev I.V."/>
            <person name="Debuchy R."/>
            <person name="Gladieux P."/>
            <person name="Thoren M.H."/>
            <person name="Johannesson H."/>
        </authorList>
    </citation>
    <scope>NUCLEOTIDE SEQUENCE</scope>
    <source>
        <strain evidence="1">CBS 123565</strain>
    </source>
</reference>
<keyword evidence="2" id="KW-1185">Reference proteome</keyword>
<name>A0AAN6UM82_9PEZI</name>
<organism evidence="1 2">
    <name type="scientific">Trichocladium antarcticum</name>
    <dbReference type="NCBI Taxonomy" id="1450529"/>
    <lineage>
        <taxon>Eukaryota</taxon>
        <taxon>Fungi</taxon>
        <taxon>Dikarya</taxon>
        <taxon>Ascomycota</taxon>
        <taxon>Pezizomycotina</taxon>
        <taxon>Sordariomycetes</taxon>
        <taxon>Sordariomycetidae</taxon>
        <taxon>Sordariales</taxon>
        <taxon>Chaetomiaceae</taxon>
        <taxon>Trichocladium</taxon>
    </lineage>
</organism>
<sequence>MRGAILTKCNGTICLVGTNPTSSSQTVALTASPCSGRPPECQALNGKVAGLWWRLNQYWDAKNTQFGEFGCLKAD</sequence>
<dbReference type="EMBL" id="MU853407">
    <property type="protein sequence ID" value="KAK4135150.1"/>
    <property type="molecule type" value="Genomic_DNA"/>
</dbReference>
<gene>
    <name evidence="1" type="ORF">BT67DRAFT_441582</name>
</gene>
<evidence type="ECO:0000313" key="1">
    <source>
        <dbReference type="EMBL" id="KAK4135150.1"/>
    </source>
</evidence>
<dbReference type="Proteomes" id="UP001304895">
    <property type="component" value="Unassembled WGS sequence"/>
</dbReference>
<dbReference type="AlphaFoldDB" id="A0AAN6UM82"/>